<dbReference type="EMBL" id="KT020842">
    <property type="protein sequence ID" value="ALD82554.1"/>
    <property type="molecule type" value="Genomic_DNA"/>
</dbReference>
<evidence type="ECO:0000256" key="1">
    <source>
        <dbReference type="ARBA" id="ARBA00008401"/>
    </source>
</evidence>
<keyword evidence="3" id="KW-0614">Plasmid</keyword>
<evidence type="ECO:0000313" key="3">
    <source>
        <dbReference type="EMBL" id="ALD82554.1"/>
    </source>
</evidence>
<gene>
    <name evidence="3" type="ORF">JFP838_pB0020</name>
</gene>
<accession>A0A126G9S3</accession>
<dbReference type="InterPro" id="IPR006123">
    <property type="entry name" value="Toxin_b-grasp_Staph/Strep"/>
</dbReference>
<dbReference type="InterPro" id="IPR016091">
    <property type="entry name" value="SuperAg_toxin_C"/>
</dbReference>
<dbReference type="RefSeq" id="WP_075809508.1">
    <property type="nucleotide sequence ID" value="NZ_CP134231.1"/>
</dbReference>
<evidence type="ECO:0000259" key="2">
    <source>
        <dbReference type="Pfam" id="PF02876"/>
    </source>
</evidence>
<dbReference type="Gene3D" id="3.10.20.120">
    <property type="match status" value="1"/>
</dbReference>
<name>A0A126G9S3_CLOPF</name>
<dbReference type="AlphaFoldDB" id="A0A126G9S3"/>
<proteinExistence type="inferred from homology"/>
<organism evidence="3">
    <name type="scientific">Clostridium perfringens</name>
    <dbReference type="NCBI Taxonomy" id="1502"/>
    <lineage>
        <taxon>Bacteria</taxon>
        <taxon>Bacillati</taxon>
        <taxon>Bacillota</taxon>
        <taxon>Clostridia</taxon>
        <taxon>Eubacteriales</taxon>
        <taxon>Clostridiaceae</taxon>
        <taxon>Clostridium</taxon>
    </lineage>
</organism>
<dbReference type="GO" id="GO:0005576">
    <property type="term" value="C:extracellular region"/>
    <property type="evidence" value="ECO:0007669"/>
    <property type="project" value="InterPro"/>
</dbReference>
<reference evidence="3" key="1">
    <citation type="journal article" date="2016" name="PLoS ONE">
        <title>Plasmid Characterization and Chromosome Analysis of Two netF+ Clostridium perfringens Isolates Associated with Foal and Canine Necrotizing Enteritis.</title>
        <authorList>
            <person name="Mehdizadeh Gohari I."/>
            <person name="Kropinski A.M."/>
            <person name="Weese S.J."/>
            <person name="Parreira V.R."/>
            <person name="Whitehead A.E."/>
            <person name="Boerlin P."/>
            <person name="Prescott J.F."/>
        </authorList>
    </citation>
    <scope>NUCLEOTIDE SEQUENCE</scope>
    <source>
        <strain evidence="3">JP838</strain>
        <plasmid evidence="3">pJP838B</plasmid>
    </source>
</reference>
<protein>
    <submittedName>
        <fullName evidence="3">Mitogenic protein</fullName>
    </submittedName>
</protein>
<feature type="domain" description="Staphylococcal/Streptococcal toxin beta-grasp" evidence="2">
    <location>
        <begin position="133"/>
        <end position="228"/>
    </location>
</feature>
<geneLocation type="plasmid" evidence="3">
    <name>pJP838B</name>
</geneLocation>
<sequence>MLKKVLIFICVVIVITNFILVNANAESFGRIENSPWQHKSWVIHSEIYDGVKIKRIVAGSIYLDTNKKASYGTNRVIKVELRSGLYHHKFKEGDFVDFYGGSRDGGGYICDCEEVIFKEGGITALPRTKVDKQIQANVLDKKGNHPIINHSLLKFPYKEVSIQEIDLRIRKLLIEKENWYKDGSTVKGKIGIHFKDGSERFIYLNQLYDYRTNEHIDVTDISHFDLYLGEKYIE</sequence>
<dbReference type="SUPFAM" id="SSF54334">
    <property type="entry name" value="Superantigen toxins, C-terminal domain"/>
    <property type="match status" value="1"/>
</dbReference>
<dbReference type="Pfam" id="PF02876">
    <property type="entry name" value="Stap_Strp_tox_C"/>
    <property type="match status" value="1"/>
</dbReference>
<comment type="similarity">
    <text evidence="1">Belongs to the staphylococcal/streptococcal toxin family.</text>
</comment>